<evidence type="ECO:0000313" key="2">
    <source>
        <dbReference type="EMBL" id="AEV33131.1"/>
    </source>
</evidence>
<organism evidence="2 3">
    <name type="scientific">Owenweeksia hongkongensis (strain DSM 17368 / CIP 108786 / JCM 12287 / NRRL B-23963 / UST20020801)</name>
    <dbReference type="NCBI Taxonomy" id="926562"/>
    <lineage>
        <taxon>Bacteria</taxon>
        <taxon>Pseudomonadati</taxon>
        <taxon>Bacteroidota</taxon>
        <taxon>Flavobacteriia</taxon>
        <taxon>Flavobacteriales</taxon>
        <taxon>Owenweeksiaceae</taxon>
        <taxon>Owenweeksia</taxon>
    </lineage>
</organism>
<dbReference type="KEGG" id="oho:Oweho_2157"/>
<keyword evidence="3" id="KW-1185">Reference proteome</keyword>
<accession>G8R464</accession>
<gene>
    <name evidence="2" type="ordered locus">Oweho_2157</name>
</gene>
<dbReference type="RefSeq" id="WP_014202480.1">
    <property type="nucleotide sequence ID" value="NC_016599.1"/>
</dbReference>
<evidence type="ECO:0000313" key="3">
    <source>
        <dbReference type="Proteomes" id="UP000005631"/>
    </source>
</evidence>
<keyword evidence="1" id="KW-1133">Transmembrane helix</keyword>
<feature type="transmembrane region" description="Helical" evidence="1">
    <location>
        <begin position="14"/>
        <end position="34"/>
    </location>
</feature>
<feature type="transmembrane region" description="Helical" evidence="1">
    <location>
        <begin position="55"/>
        <end position="76"/>
    </location>
</feature>
<dbReference type="EMBL" id="CP003156">
    <property type="protein sequence ID" value="AEV33131.1"/>
    <property type="molecule type" value="Genomic_DNA"/>
</dbReference>
<dbReference type="HOGENOM" id="CLU_876739_0_0_10"/>
<feature type="transmembrane region" description="Helical" evidence="1">
    <location>
        <begin position="105"/>
        <end position="123"/>
    </location>
</feature>
<dbReference type="AlphaFoldDB" id="G8R464"/>
<feature type="transmembrane region" description="Helical" evidence="1">
    <location>
        <begin position="171"/>
        <end position="193"/>
    </location>
</feature>
<dbReference type="Proteomes" id="UP000005631">
    <property type="component" value="Chromosome"/>
</dbReference>
<name>G8R464_OWEHD</name>
<sequence length="317" mass="35374">MLAKLFNNISIPSLVRALVASLAAAVLAVIWLGAENAQLNIHFFDVEISLFWFKVLMVIITAGVAFGINSGINSIGFLKNDYQYLPVFTLLCLPMLTSGGGDIELLLTLPLGSFLVLRLLMLVRTVDPSYILFDAGVALGIVTILVPEMCFLLLVIWLAIFNFGHGGIRTFLMPIMGAAAIYFMTFTVLYWLAGINGINFMMERFAGINLGFHFRDIEKLWVYIPLAIAAVPAFIETPQIYGKASVQKRQVFTFLLAMSGLLVLAGTYVENSFDLWIWLSIPLAALVVNLIHYRKKAWQKDLYYLLLIIFLALSILF</sequence>
<evidence type="ECO:0000256" key="1">
    <source>
        <dbReference type="SAM" id="Phobius"/>
    </source>
</evidence>
<feature type="transmembrane region" description="Helical" evidence="1">
    <location>
        <begin position="135"/>
        <end position="159"/>
    </location>
</feature>
<feature type="transmembrane region" description="Helical" evidence="1">
    <location>
        <begin position="300"/>
        <end position="316"/>
    </location>
</feature>
<protein>
    <submittedName>
        <fullName evidence="2">Uncharacterized protein</fullName>
    </submittedName>
</protein>
<feature type="transmembrane region" description="Helical" evidence="1">
    <location>
        <begin position="275"/>
        <end position="293"/>
    </location>
</feature>
<feature type="transmembrane region" description="Helical" evidence="1">
    <location>
        <begin position="82"/>
        <end position="98"/>
    </location>
</feature>
<dbReference type="InterPro" id="IPR045625">
    <property type="entry name" value="DUF6427"/>
</dbReference>
<proteinExistence type="predicted"/>
<dbReference type="Pfam" id="PF19992">
    <property type="entry name" value="DUF6427"/>
    <property type="match status" value="1"/>
</dbReference>
<feature type="transmembrane region" description="Helical" evidence="1">
    <location>
        <begin position="251"/>
        <end position="269"/>
    </location>
</feature>
<keyword evidence="1" id="KW-0812">Transmembrane</keyword>
<reference evidence="2 3" key="1">
    <citation type="journal article" date="2012" name="Stand. Genomic Sci.">
        <title>Genome sequence of the orange-pigmented seawater bacterium Owenweeksia hongkongensis type strain (UST20020801(T)).</title>
        <authorList>
            <person name="Riedel T."/>
            <person name="Held B."/>
            <person name="Nolan M."/>
            <person name="Lucas S."/>
            <person name="Lapidus A."/>
            <person name="Tice H."/>
            <person name="Del Rio T.G."/>
            <person name="Cheng J.F."/>
            <person name="Han C."/>
            <person name="Tapia R."/>
            <person name="Goodwin L.A."/>
            <person name="Pitluck S."/>
            <person name="Liolios K."/>
            <person name="Mavromatis K."/>
            <person name="Pagani I."/>
            <person name="Ivanova N."/>
            <person name="Mikhailova N."/>
            <person name="Pati A."/>
            <person name="Chen A."/>
            <person name="Palaniappan K."/>
            <person name="Rohde M."/>
            <person name="Tindall B.J."/>
            <person name="Detter J.C."/>
            <person name="Goker M."/>
            <person name="Woyke T."/>
            <person name="Bristow J."/>
            <person name="Eisen J.A."/>
            <person name="Markowitz V."/>
            <person name="Hugenholtz P."/>
            <person name="Klenk H.P."/>
            <person name="Kyrpides N.C."/>
        </authorList>
    </citation>
    <scope>NUCLEOTIDE SEQUENCE</scope>
    <source>
        <strain evidence="3">DSM 17368 / JCM 12287 / NRRL B-23963</strain>
    </source>
</reference>
<keyword evidence="1" id="KW-0472">Membrane</keyword>